<protein>
    <submittedName>
        <fullName evidence="2">Phage virion morphogenesis protein</fullName>
    </submittedName>
</protein>
<dbReference type="InterPro" id="IPR006522">
    <property type="entry name" value="Phage_virion_morphogenesis"/>
</dbReference>
<dbReference type="NCBIfam" id="TIGR01635">
    <property type="entry name" value="tail_comp_S"/>
    <property type="match status" value="1"/>
</dbReference>
<dbReference type="RefSeq" id="WP_296936475.1">
    <property type="nucleotide sequence ID" value="NZ_LT598928.1"/>
</dbReference>
<reference evidence="2" key="1">
    <citation type="submission" date="2016-04" db="EMBL/GenBank/DDBJ databases">
        <authorList>
            <person name="Evans L.H."/>
            <person name="Alamgir A."/>
            <person name="Owens N."/>
            <person name="Weber N.D."/>
            <person name="Virtaneva K."/>
            <person name="Barbian K."/>
            <person name="Babar A."/>
            <person name="Rosenke K."/>
        </authorList>
    </citation>
    <scope>NUCLEOTIDE SEQUENCE</scope>
    <source>
        <strain evidence="2">92-2</strain>
    </source>
</reference>
<dbReference type="Pfam" id="PF05069">
    <property type="entry name" value="Phage_tail_S"/>
    <property type="match status" value="1"/>
</dbReference>
<organism evidence="2">
    <name type="scientific">uncultured Desulfovibrio sp</name>
    <dbReference type="NCBI Taxonomy" id="167968"/>
    <lineage>
        <taxon>Bacteria</taxon>
        <taxon>Pseudomonadati</taxon>
        <taxon>Thermodesulfobacteriota</taxon>
        <taxon>Desulfovibrionia</taxon>
        <taxon>Desulfovibrionales</taxon>
        <taxon>Desulfovibrionaceae</taxon>
        <taxon>Desulfovibrio</taxon>
        <taxon>environmental samples</taxon>
    </lineage>
</organism>
<dbReference type="EMBL" id="FLUP01000001">
    <property type="protein sequence ID" value="SBW07278.1"/>
    <property type="molecule type" value="Genomic_DNA"/>
</dbReference>
<proteinExistence type="predicted"/>
<evidence type="ECO:0000256" key="1">
    <source>
        <dbReference type="SAM" id="MobiDB-lite"/>
    </source>
</evidence>
<sequence>MAKSGASLNWGGFDKVVERATGGLASHRRDMLNAIGEALVSGTLERFENEESPDGKKWEPSGRAWTQGLKSRRGRMGKTLQDTGRLRSSIDYAVTADSVLVGSEVEYARIHQMGGRAGRGHTVKIPARPYLGVSKADKAEIKAIMLDFMENLFGG</sequence>
<evidence type="ECO:0000313" key="2">
    <source>
        <dbReference type="EMBL" id="SBW07278.1"/>
    </source>
</evidence>
<name>A0A212K6N5_9BACT</name>
<accession>A0A212K6N5</accession>
<gene>
    <name evidence="2" type="ORF">KM92DES2_12313</name>
</gene>
<feature type="region of interest" description="Disordered" evidence="1">
    <location>
        <begin position="46"/>
        <end position="77"/>
    </location>
</feature>
<dbReference type="AlphaFoldDB" id="A0A212K6N5"/>
<feature type="compositionally biased region" description="Basic and acidic residues" evidence="1">
    <location>
        <begin position="46"/>
        <end position="60"/>
    </location>
</feature>